<feature type="domain" description="Transcriptional coactivator p15 (PC4) C-terminal" evidence="8">
    <location>
        <begin position="37"/>
        <end position="86"/>
    </location>
</feature>
<name>A0A0K8TNQ4_TABBR</name>
<dbReference type="EMBL" id="GDAI01001581">
    <property type="protein sequence ID" value="JAI16022.1"/>
    <property type="molecule type" value="mRNA"/>
</dbReference>
<evidence type="ECO:0000256" key="4">
    <source>
        <dbReference type="ARBA" id="ARBA00023125"/>
    </source>
</evidence>
<keyword evidence="3" id="KW-0805">Transcription regulation</keyword>
<dbReference type="GO" id="GO:0003677">
    <property type="term" value="F:DNA binding"/>
    <property type="evidence" value="ECO:0007669"/>
    <property type="project" value="UniProtKB-KW"/>
</dbReference>
<keyword evidence="5" id="KW-0804">Transcription</keyword>
<dbReference type="InterPro" id="IPR045125">
    <property type="entry name" value="Sub1/Tcp4-like"/>
</dbReference>
<evidence type="ECO:0000256" key="6">
    <source>
        <dbReference type="ARBA" id="ARBA00023242"/>
    </source>
</evidence>
<reference evidence="9" key="1">
    <citation type="journal article" date="2015" name="Insect Biochem. Mol. Biol.">
        <title>An insight into the sialome of the horse fly, Tabanus bromius.</title>
        <authorList>
            <person name="Ribeiro J.M."/>
            <person name="Kazimirova M."/>
            <person name="Takac P."/>
            <person name="Andersen J.F."/>
            <person name="Francischetti I.M."/>
        </authorList>
    </citation>
    <scope>NUCLEOTIDE SEQUENCE</scope>
</reference>
<sequence length="98" mass="11329">MPKHRSKSSSSSDSGPEDRTPVKKVKEADEKPEEKRWQIDKMRFVTINEFRGVRRADIREYYERDGKTCPGKKGISLTLPQFEKLGDAFEEIKKALAN</sequence>
<feature type="region of interest" description="Disordered" evidence="7">
    <location>
        <begin position="1"/>
        <end position="35"/>
    </location>
</feature>
<evidence type="ECO:0000259" key="8">
    <source>
        <dbReference type="Pfam" id="PF02229"/>
    </source>
</evidence>
<dbReference type="Gene3D" id="2.30.31.10">
    <property type="entry name" value="Transcriptional Coactivator Pc4, Chain A"/>
    <property type="match status" value="1"/>
</dbReference>
<evidence type="ECO:0000256" key="2">
    <source>
        <dbReference type="ARBA" id="ARBA00009001"/>
    </source>
</evidence>
<accession>A0A0K8TNQ4</accession>
<protein>
    <submittedName>
        <fullName evidence="9">Putative transcriptional coactivator p15</fullName>
    </submittedName>
</protein>
<dbReference type="SUPFAM" id="SSF54447">
    <property type="entry name" value="ssDNA-binding transcriptional regulator domain"/>
    <property type="match status" value="1"/>
</dbReference>
<dbReference type="Pfam" id="PF02229">
    <property type="entry name" value="PC4"/>
    <property type="match status" value="1"/>
</dbReference>
<proteinExistence type="evidence at transcript level"/>
<evidence type="ECO:0000256" key="5">
    <source>
        <dbReference type="ARBA" id="ARBA00023163"/>
    </source>
</evidence>
<feature type="compositionally biased region" description="Basic and acidic residues" evidence="7">
    <location>
        <begin position="16"/>
        <end position="35"/>
    </location>
</feature>
<dbReference type="GO" id="GO:0060261">
    <property type="term" value="P:positive regulation of transcription initiation by RNA polymerase II"/>
    <property type="evidence" value="ECO:0007669"/>
    <property type="project" value="InterPro"/>
</dbReference>
<dbReference type="InterPro" id="IPR009044">
    <property type="entry name" value="ssDNA-bd_transcriptional_reg"/>
</dbReference>
<dbReference type="GO" id="GO:0003713">
    <property type="term" value="F:transcription coactivator activity"/>
    <property type="evidence" value="ECO:0007669"/>
    <property type="project" value="InterPro"/>
</dbReference>
<evidence type="ECO:0000256" key="7">
    <source>
        <dbReference type="SAM" id="MobiDB-lite"/>
    </source>
</evidence>
<evidence type="ECO:0000256" key="3">
    <source>
        <dbReference type="ARBA" id="ARBA00023015"/>
    </source>
</evidence>
<evidence type="ECO:0000313" key="9">
    <source>
        <dbReference type="EMBL" id="JAI16022.1"/>
    </source>
</evidence>
<dbReference type="GO" id="GO:0005634">
    <property type="term" value="C:nucleus"/>
    <property type="evidence" value="ECO:0007669"/>
    <property type="project" value="UniProtKB-SubCell"/>
</dbReference>
<comment type="subcellular location">
    <subcellularLocation>
        <location evidence="1">Nucleus</location>
    </subcellularLocation>
</comment>
<dbReference type="InterPro" id="IPR003173">
    <property type="entry name" value="PC4_C"/>
</dbReference>
<dbReference type="AlphaFoldDB" id="A0A0K8TNQ4"/>
<dbReference type="PANTHER" id="PTHR13215">
    <property type="entry name" value="RNA POLYMERASE II TRANSCRIPTIONAL COACTIVATOR"/>
    <property type="match status" value="1"/>
</dbReference>
<evidence type="ECO:0000256" key="1">
    <source>
        <dbReference type="ARBA" id="ARBA00004123"/>
    </source>
</evidence>
<comment type="similarity">
    <text evidence="2">Belongs to the transcriptional coactivator PC4 family.</text>
</comment>
<organism evidence="9">
    <name type="scientific">Tabanus bromius</name>
    <name type="common">Band-eyed brown horse fly</name>
    <dbReference type="NCBI Taxonomy" id="304241"/>
    <lineage>
        <taxon>Eukaryota</taxon>
        <taxon>Metazoa</taxon>
        <taxon>Ecdysozoa</taxon>
        <taxon>Arthropoda</taxon>
        <taxon>Hexapoda</taxon>
        <taxon>Insecta</taxon>
        <taxon>Pterygota</taxon>
        <taxon>Neoptera</taxon>
        <taxon>Endopterygota</taxon>
        <taxon>Diptera</taxon>
        <taxon>Brachycera</taxon>
        <taxon>Tabanomorpha</taxon>
        <taxon>Tabanoidea</taxon>
        <taxon>Tabanidae</taxon>
        <taxon>Tabanus</taxon>
    </lineage>
</organism>
<keyword evidence="6" id="KW-0539">Nucleus</keyword>
<keyword evidence="4" id="KW-0238">DNA-binding</keyword>